<dbReference type="Gene3D" id="3.90.70.10">
    <property type="entry name" value="Cysteine proteinases"/>
    <property type="match status" value="1"/>
</dbReference>
<comment type="caution">
    <text evidence="3">The sequence shown here is derived from an EMBL/GenBank/DDBJ whole genome shotgun (WGS) entry which is preliminary data.</text>
</comment>
<dbReference type="AlphaFoldDB" id="A0A2M6WCV6"/>
<accession>A0A2M6WCV6</accession>
<reference evidence="4" key="1">
    <citation type="submission" date="2017-09" db="EMBL/GenBank/DDBJ databases">
        <title>Depth-based differentiation of microbial function through sediment-hosted aquifers and enrichment of novel symbionts in the deep terrestrial subsurface.</title>
        <authorList>
            <person name="Probst A.J."/>
            <person name="Ladd B."/>
            <person name="Jarett J.K."/>
            <person name="Geller-Mcgrath D.E."/>
            <person name="Sieber C.M.K."/>
            <person name="Emerson J.B."/>
            <person name="Anantharaman K."/>
            <person name="Thomas B.C."/>
            <person name="Malmstrom R."/>
            <person name="Stieglmeier M."/>
            <person name="Klingl A."/>
            <person name="Woyke T."/>
            <person name="Ryan C.M."/>
            <person name="Banfield J.F."/>
        </authorList>
    </citation>
    <scope>NUCLEOTIDE SEQUENCE [LARGE SCALE GENOMIC DNA]</scope>
</reference>
<dbReference type="Proteomes" id="UP000230543">
    <property type="component" value="Unassembled WGS sequence"/>
</dbReference>
<dbReference type="InterPro" id="IPR039564">
    <property type="entry name" value="Peptidase_C39-like"/>
</dbReference>
<gene>
    <name evidence="3" type="ORF">COU22_01400</name>
</gene>
<sequence>MKKSFFITIFVLIIIILAFYYTDNLTIFFRQTESDLPRAVKYQKTDDNKEEQAVEKADSEEVITGADNTSESVAEIQPDSLNLDVPFTSQAPWADWQMPFKEACEEAAILMVHYYYQNKELNKDAATDEILAMVEWQAEKWSGHFDLTAASTTEMIKGYLGYKKVEIIDNPTIEQIKNLLNQKLPVIIPAAGRSLNNPYFKDPGPLYHMLVIKGYTEDKFITNEPGTKRGHNFLYDQIGLMEAIHDWQTNNILAGAKKAIVIYP</sequence>
<dbReference type="Pfam" id="PF13529">
    <property type="entry name" value="Peptidase_C39_2"/>
    <property type="match status" value="1"/>
</dbReference>
<evidence type="ECO:0000313" key="4">
    <source>
        <dbReference type="Proteomes" id="UP000230543"/>
    </source>
</evidence>
<name>A0A2M6WCV6_9BACT</name>
<keyword evidence="1" id="KW-0812">Transmembrane</keyword>
<feature type="domain" description="Peptidase C39-like" evidence="2">
    <location>
        <begin position="83"/>
        <end position="225"/>
    </location>
</feature>
<feature type="transmembrane region" description="Helical" evidence="1">
    <location>
        <begin position="5"/>
        <end position="22"/>
    </location>
</feature>
<keyword evidence="1" id="KW-0472">Membrane</keyword>
<dbReference type="EMBL" id="PFBO01000041">
    <property type="protein sequence ID" value="PIT90575.1"/>
    <property type="molecule type" value="Genomic_DNA"/>
</dbReference>
<proteinExistence type="predicted"/>
<evidence type="ECO:0000256" key="1">
    <source>
        <dbReference type="SAM" id="Phobius"/>
    </source>
</evidence>
<protein>
    <recommendedName>
        <fullName evidence="2">Peptidase C39-like domain-containing protein</fullName>
    </recommendedName>
</protein>
<evidence type="ECO:0000313" key="3">
    <source>
        <dbReference type="EMBL" id="PIT90575.1"/>
    </source>
</evidence>
<evidence type="ECO:0000259" key="2">
    <source>
        <dbReference type="Pfam" id="PF13529"/>
    </source>
</evidence>
<organism evidence="3 4">
    <name type="scientific">Candidatus Komeilibacteria bacterium CG10_big_fil_rev_8_21_14_0_10_41_13</name>
    <dbReference type="NCBI Taxonomy" id="1974476"/>
    <lineage>
        <taxon>Bacteria</taxon>
        <taxon>Candidatus Komeiliibacteriota</taxon>
    </lineage>
</organism>
<keyword evidence="1" id="KW-1133">Transmembrane helix</keyword>